<dbReference type="InterPro" id="IPR002575">
    <property type="entry name" value="Aminoglycoside_PTrfase"/>
</dbReference>
<dbReference type="PANTHER" id="PTHR43883">
    <property type="entry name" value="SLR0207 PROTEIN"/>
    <property type="match status" value="1"/>
</dbReference>
<dbReference type="SUPFAM" id="SSF56112">
    <property type="entry name" value="Protein kinase-like (PK-like)"/>
    <property type="match status" value="1"/>
</dbReference>
<dbReference type="InterPro" id="IPR027417">
    <property type="entry name" value="P-loop_NTPase"/>
</dbReference>
<name>A0A418VSC7_9PROT</name>
<dbReference type="Gene3D" id="3.40.50.300">
    <property type="entry name" value="P-loop containing nucleotide triphosphate hydrolases"/>
    <property type="match status" value="1"/>
</dbReference>
<sequence>MNTDHATPQPQEAIAFLNDPRHHDGAAVTRVDTHAAMVFLVGERAYKLKRAVRYPYLDYATAEKRRVACLAELAINRRTAPSLYLGVQAILRGVDGGLRLAPLSDGVDAAANAEAVDWVVTMRRFPDEALFERMAERQALTPSIMRALAERIAAFHAAAEPRRDGGGLAGMRAVVDGNIDALQSFPALFPADRVARLGERTAAALDRLRAVLGDRRRDGFVRHCHGDLHLRNIVLLDDGPTLFDAIEFDESLAVTDVFYDLAFLLMDLDHRGLRPLGNAVLNRYVEETGDVGGVATLPLFLSARAAIRAKVLAAADELAPDAAAQAEARRYLDDAIAALEPPPPRLVAVGGLSGSGKSRLARGVAPDLGGAPGALVLRSDVLRKRLCGVAETDRLPPDAYAPDLTARVYDGLAERARLALSAGQAVVIDAVCASPDERALFESVAAAAAVRFDGLWLDAPLNLRAQRVTNRRNDASDATADVVKRQETYDLGDMRWTRLDTGRVASDVLAEALKRLV</sequence>
<comment type="caution">
    <text evidence="2">The sequence shown here is derived from an EMBL/GenBank/DDBJ whole genome shotgun (WGS) entry which is preliminary data.</text>
</comment>
<protein>
    <recommendedName>
        <fullName evidence="1">Aminoglycoside phosphotransferase domain-containing protein</fullName>
    </recommendedName>
</protein>
<dbReference type="InterPro" id="IPR052732">
    <property type="entry name" value="Cell-binding_unc_protein"/>
</dbReference>
<accession>A0A418VSC7</accession>
<dbReference type="OrthoDB" id="9810277at2"/>
<dbReference type="AlphaFoldDB" id="A0A418VSC7"/>
<dbReference type="EMBL" id="QYUL01000003">
    <property type="protein sequence ID" value="RJF79387.1"/>
    <property type="molecule type" value="Genomic_DNA"/>
</dbReference>
<keyword evidence="3" id="KW-1185">Reference proteome</keyword>
<dbReference type="Gene3D" id="3.90.1200.10">
    <property type="match status" value="1"/>
</dbReference>
<dbReference type="InterPro" id="IPR011009">
    <property type="entry name" value="Kinase-like_dom_sf"/>
</dbReference>
<gene>
    <name evidence="2" type="ORF">D3877_21665</name>
</gene>
<evidence type="ECO:0000313" key="2">
    <source>
        <dbReference type="EMBL" id="RJF79387.1"/>
    </source>
</evidence>
<dbReference type="RefSeq" id="WP_119832846.1">
    <property type="nucleotide sequence ID" value="NZ_QYUL01000003.1"/>
</dbReference>
<dbReference type="Pfam" id="PF01636">
    <property type="entry name" value="APH"/>
    <property type="match status" value="1"/>
</dbReference>
<reference evidence="2 3" key="1">
    <citation type="submission" date="2018-09" db="EMBL/GenBank/DDBJ databases">
        <authorList>
            <person name="Zhu H."/>
        </authorList>
    </citation>
    <scope>NUCLEOTIDE SEQUENCE [LARGE SCALE GENOMIC DNA]</scope>
    <source>
        <strain evidence="2 3">K2W22B-5</strain>
    </source>
</reference>
<evidence type="ECO:0000259" key="1">
    <source>
        <dbReference type="Pfam" id="PF01636"/>
    </source>
</evidence>
<dbReference type="Proteomes" id="UP000283458">
    <property type="component" value="Unassembled WGS sequence"/>
</dbReference>
<dbReference type="PANTHER" id="PTHR43883:SF1">
    <property type="entry name" value="GLUCONOKINASE"/>
    <property type="match status" value="1"/>
</dbReference>
<evidence type="ECO:0000313" key="3">
    <source>
        <dbReference type="Proteomes" id="UP000283458"/>
    </source>
</evidence>
<dbReference type="SUPFAM" id="SSF52540">
    <property type="entry name" value="P-loop containing nucleoside triphosphate hydrolases"/>
    <property type="match status" value="1"/>
</dbReference>
<organism evidence="2 3">
    <name type="scientific">Azospirillum cavernae</name>
    <dbReference type="NCBI Taxonomy" id="2320860"/>
    <lineage>
        <taxon>Bacteria</taxon>
        <taxon>Pseudomonadati</taxon>
        <taxon>Pseudomonadota</taxon>
        <taxon>Alphaproteobacteria</taxon>
        <taxon>Rhodospirillales</taxon>
        <taxon>Azospirillaceae</taxon>
        <taxon>Azospirillum</taxon>
    </lineage>
</organism>
<proteinExistence type="predicted"/>
<dbReference type="Pfam" id="PF13671">
    <property type="entry name" value="AAA_33"/>
    <property type="match status" value="1"/>
</dbReference>
<feature type="domain" description="Aminoglycoside phosphotransferase" evidence="1">
    <location>
        <begin position="122"/>
        <end position="284"/>
    </location>
</feature>